<dbReference type="EMBL" id="JAPFQA010000008">
    <property type="protein sequence ID" value="MCZ8546310.1"/>
    <property type="molecule type" value="Genomic_DNA"/>
</dbReference>
<evidence type="ECO:0000313" key="2">
    <source>
        <dbReference type="EMBL" id="MCZ8546310.1"/>
    </source>
</evidence>
<reference evidence="2" key="1">
    <citation type="submission" date="2022-11" db="EMBL/GenBank/DDBJ databases">
        <authorList>
            <person name="Coimbra C."/>
        </authorList>
    </citation>
    <scope>NUCLEOTIDE SEQUENCE</scope>
    <source>
        <strain evidence="2">Jales19</strain>
    </source>
</reference>
<comment type="caution">
    <text evidence="2">The sequence shown here is derived from an EMBL/GenBank/DDBJ whole genome shotgun (WGS) entry which is preliminary data.</text>
</comment>
<keyword evidence="3" id="KW-1185">Reference proteome</keyword>
<dbReference type="InterPro" id="IPR054267">
    <property type="entry name" value="DUF6998"/>
</dbReference>
<evidence type="ECO:0000259" key="1">
    <source>
        <dbReference type="Pfam" id="PF22522"/>
    </source>
</evidence>
<dbReference type="RefSeq" id="WP_269906674.1">
    <property type="nucleotide sequence ID" value="NZ_JAPFQA010000008.1"/>
</dbReference>
<proteinExistence type="predicted"/>
<name>A0ABT4QXV6_9HYPH</name>
<protein>
    <recommendedName>
        <fullName evidence="1">DUF6998 domain-containing protein</fullName>
    </recommendedName>
</protein>
<accession>A0ABT4QXV6</accession>
<organism evidence="2 3">
    <name type="scientific">Mesorhizobium qingshengii</name>
    <dbReference type="NCBI Taxonomy" id="1165689"/>
    <lineage>
        <taxon>Bacteria</taxon>
        <taxon>Pseudomonadati</taxon>
        <taxon>Pseudomonadota</taxon>
        <taxon>Alphaproteobacteria</taxon>
        <taxon>Hyphomicrobiales</taxon>
        <taxon>Phyllobacteriaceae</taxon>
        <taxon>Mesorhizobium</taxon>
    </lineage>
</organism>
<feature type="domain" description="DUF6998" evidence="1">
    <location>
        <begin position="12"/>
        <end position="137"/>
    </location>
</feature>
<sequence length="153" mass="16161">MERIRLPDQVAAIYRAVAELESAYPGRRFTPDGHLLGAIGEVVAAAALGLTLYPNSHPGHDAHDGNGGDVQIKMVGTAAKRVSLYASCDRLVVLKVVSPEEVEIVYDGLGEPAWARAGKMAKNGQRSISLGALRSLAMPRQSGGLNGDLICND</sequence>
<dbReference type="Proteomes" id="UP001152178">
    <property type="component" value="Unassembled WGS sequence"/>
</dbReference>
<dbReference type="Pfam" id="PF22522">
    <property type="entry name" value="DUF6998"/>
    <property type="match status" value="1"/>
</dbReference>
<gene>
    <name evidence="2" type="ORF">OOJ09_19145</name>
</gene>
<evidence type="ECO:0000313" key="3">
    <source>
        <dbReference type="Proteomes" id="UP001152178"/>
    </source>
</evidence>